<comment type="caution">
    <text evidence="7">The sequence shown here is derived from an EMBL/GenBank/DDBJ whole genome shotgun (WGS) entry which is preliminary data.</text>
</comment>
<dbReference type="Proteomes" id="UP000807469">
    <property type="component" value="Unassembled WGS sequence"/>
</dbReference>
<protein>
    <submittedName>
        <fullName evidence="7">WD40 repeat-like protein</fullName>
    </submittedName>
</protein>
<dbReference type="AlphaFoldDB" id="A0A9P5Z8D3"/>
<dbReference type="InterPro" id="IPR019775">
    <property type="entry name" value="WD40_repeat_CS"/>
</dbReference>
<dbReference type="InterPro" id="IPR039241">
    <property type="entry name" value="Rrp9-like"/>
</dbReference>
<evidence type="ECO:0000313" key="7">
    <source>
        <dbReference type="EMBL" id="KAF9483333.1"/>
    </source>
</evidence>
<keyword evidence="4" id="KW-0539">Nucleus</keyword>
<feature type="region of interest" description="Disordered" evidence="6">
    <location>
        <begin position="372"/>
        <end position="399"/>
    </location>
</feature>
<dbReference type="Pfam" id="PF00400">
    <property type="entry name" value="WD40"/>
    <property type="match status" value="4"/>
</dbReference>
<sequence>MPDSFFTAPKQKKRKRTESTTNGPKKFARSASRDTPRKPQGKQANGSAKSKRRDEELSDQTDEEGAVDDMDLRADDVVEDSGEEDENETPAEKRLRLAQLYLESVKVGLADGEFDAAEIDKELISARLKQDVLEHSGKVHLFIADSFDFTHPPTSTLHTRGHRFSVTSAVASESGDSLFTAGKEGHIIKWNVLTGKKTHTFYKTRDGADVPSTSSIKSKGKGKASAVEEVKGHTDEVLGLALSGDGKLLASVGRDKKLCVWDVEKNEWVKTFAGHLGHKDAISSVSFRKGTSQLYTGSFDRTLKVYDLTPSVMGYVETLFGHQDQVLALDALRGETCVSVGARDKTVRYWKIVDETQLVFRGGGRSRVREVLEGGLRGDDEEEDDEMDDAKKRDRKGKGKEEKFVEGSLECVAMVDETTFVSGGDSGSICLWTTLKKKPIFTQALAHGMNESPSESQGVIRTPRWITSIACLRYSDLFASGSWEGDVRIWKLDAKLKSFSLIGKISAPGVVNSLQLLSVPRSFSGSVTWPRREGHIDVPMDAEDAETQTDGETKKVPQIAVNPFLLVAGLGQEHRFGRWLSVKEGGARNGAMVVLFEPKSRTASA</sequence>
<dbReference type="EMBL" id="MU155155">
    <property type="protein sequence ID" value="KAF9483333.1"/>
    <property type="molecule type" value="Genomic_DNA"/>
</dbReference>
<feature type="repeat" description="WD" evidence="5">
    <location>
        <begin position="159"/>
        <end position="200"/>
    </location>
</feature>
<dbReference type="SMART" id="SM00320">
    <property type="entry name" value="WD40"/>
    <property type="match status" value="6"/>
</dbReference>
<feature type="repeat" description="WD" evidence="5">
    <location>
        <begin position="319"/>
        <end position="352"/>
    </location>
</feature>
<dbReference type="OrthoDB" id="189968at2759"/>
<organism evidence="7 8">
    <name type="scientific">Pholiota conissans</name>
    <dbReference type="NCBI Taxonomy" id="109636"/>
    <lineage>
        <taxon>Eukaryota</taxon>
        <taxon>Fungi</taxon>
        <taxon>Dikarya</taxon>
        <taxon>Basidiomycota</taxon>
        <taxon>Agaricomycotina</taxon>
        <taxon>Agaricomycetes</taxon>
        <taxon>Agaricomycetidae</taxon>
        <taxon>Agaricales</taxon>
        <taxon>Agaricineae</taxon>
        <taxon>Strophariaceae</taxon>
        <taxon>Pholiota</taxon>
    </lineage>
</organism>
<feature type="repeat" description="WD" evidence="5">
    <location>
        <begin position="230"/>
        <end position="271"/>
    </location>
</feature>
<keyword evidence="8" id="KW-1185">Reference proteome</keyword>
<evidence type="ECO:0000256" key="1">
    <source>
        <dbReference type="ARBA" id="ARBA00004123"/>
    </source>
</evidence>
<dbReference type="PROSITE" id="PS50294">
    <property type="entry name" value="WD_REPEATS_REGION"/>
    <property type="match status" value="2"/>
</dbReference>
<evidence type="ECO:0000256" key="4">
    <source>
        <dbReference type="ARBA" id="ARBA00023242"/>
    </source>
</evidence>
<comment type="subcellular location">
    <subcellularLocation>
        <location evidence="1">Nucleus</location>
    </subcellularLocation>
</comment>
<dbReference type="GO" id="GO:0034511">
    <property type="term" value="F:U3 snoRNA binding"/>
    <property type="evidence" value="ECO:0007669"/>
    <property type="project" value="InterPro"/>
</dbReference>
<dbReference type="InterPro" id="IPR036322">
    <property type="entry name" value="WD40_repeat_dom_sf"/>
</dbReference>
<dbReference type="PANTHER" id="PTHR19865">
    <property type="entry name" value="U3 SMALL NUCLEOLAR RNA INTERACTING PROTEIN 2"/>
    <property type="match status" value="1"/>
</dbReference>
<evidence type="ECO:0000256" key="6">
    <source>
        <dbReference type="SAM" id="MobiDB-lite"/>
    </source>
</evidence>
<dbReference type="PANTHER" id="PTHR19865:SF0">
    <property type="entry name" value="U3 SMALL NUCLEOLAR RNA-INTERACTING PROTEIN 2"/>
    <property type="match status" value="1"/>
</dbReference>
<dbReference type="PROSITE" id="PS00678">
    <property type="entry name" value="WD_REPEATS_1"/>
    <property type="match status" value="1"/>
</dbReference>
<proteinExistence type="predicted"/>
<feature type="compositionally biased region" description="Acidic residues" evidence="6">
    <location>
        <begin position="56"/>
        <end position="69"/>
    </location>
</feature>
<name>A0A9P5Z8D3_9AGAR</name>
<dbReference type="Gene3D" id="2.130.10.10">
    <property type="entry name" value="YVTN repeat-like/Quinoprotein amine dehydrogenase"/>
    <property type="match status" value="1"/>
</dbReference>
<feature type="region of interest" description="Disordered" evidence="6">
    <location>
        <begin position="1"/>
        <end position="73"/>
    </location>
</feature>
<accession>A0A9P5Z8D3</accession>
<feature type="compositionally biased region" description="Acidic residues" evidence="6">
    <location>
        <begin position="379"/>
        <end position="388"/>
    </location>
</feature>
<dbReference type="GO" id="GO:0032040">
    <property type="term" value="C:small-subunit processome"/>
    <property type="evidence" value="ECO:0007669"/>
    <property type="project" value="TreeGrafter"/>
</dbReference>
<keyword evidence="3" id="KW-0677">Repeat</keyword>
<gene>
    <name evidence="7" type="ORF">BDN70DRAFT_874038</name>
</gene>
<dbReference type="PROSITE" id="PS50082">
    <property type="entry name" value="WD_REPEATS_2"/>
    <property type="match status" value="4"/>
</dbReference>
<dbReference type="SUPFAM" id="SSF50978">
    <property type="entry name" value="WD40 repeat-like"/>
    <property type="match status" value="1"/>
</dbReference>
<dbReference type="InterPro" id="IPR001680">
    <property type="entry name" value="WD40_rpt"/>
</dbReference>
<evidence type="ECO:0000256" key="3">
    <source>
        <dbReference type="ARBA" id="ARBA00022737"/>
    </source>
</evidence>
<keyword evidence="2 5" id="KW-0853">WD repeat</keyword>
<evidence type="ECO:0000256" key="2">
    <source>
        <dbReference type="ARBA" id="ARBA00022574"/>
    </source>
</evidence>
<dbReference type="InterPro" id="IPR015943">
    <property type="entry name" value="WD40/YVTN_repeat-like_dom_sf"/>
</dbReference>
<dbReference type="FunFam" id="2.130.10.10:FF:000899">
    <property type="entry name" value="Chromosome 15, whole genome shotgun sequence"/>
    <property type="match status" value="1"/>
</dbReference>
<evidence type="ECO:0000313" key="8">
    <source>
        <dbReference type="Proteomes" id="UP000807469"/>
    </source>
</evidence>
<reference evidence="7" key="1">
    <citation type="submission" date="2020-11" db="EMBL/GenBank/DDBJ databases">
        <authorList>
            <consortium name="DOE Joint Genome Institute"/>
            <person name="Ahrendt S."/>
            <person name="Riley R."/>
            <person name="Andreopoulos W."/>
            <person name="Labutti K."/>
            <person name="Pangilinan J."/>
            <person name="Ruiz-Duenas F.J."/>
            <person name="Barrasa J.M."/>
            <person name="Sanchez-Garcia M."/>
            <person name="Camarero S."/>
            <person name="Miyauchi S."/>
            <person name="Serrano A."/>
            <person name="Linde D."/>
            <person name="Babiker R."/>
            <person name="Drula E."/>
            <person name="Ayuso-Fernandez I."/>
            <person name="Pacheco R."/>
            <person name="Padilla G."/>
            <person name="Ferreira P."/>
            <person name="Barriuso J."/>
            <person name="Kellner H."/>
            <person name="Castanera R."/>
            <person name="Alfaro M."/>
            <person name="Ramirez L."/>
            <person name="Pisabarro A.G."/>
            <person name="Kuo A."/>
            <person name="Tritt A."/>
            <person name="Lipzen A."/>
            <person name="He G."/>
            <person name="Yan M."/>
            <person name="Ng V."/>
            <person name="Cullen D."/>
            <person name="Martin F."/>
            <person name="Rosso M.-N."/>
            <person name="Henrissat B."/>
            <person name="Hibbett D."/>
            <person name="Martinez A.T."/>
            <person name="Grigoriev I.V."/>
        </authorList>
    </citation>
    <scope>NUCLEOTIDE SEQUENCE</scope>
    <source>
        <strain evidence="7">CIRM-BRFM 674</strain>
    </source>
</reference>
<feature type="repeat" description="WD" evidence="5">
    <location>
        <begin position="275"/>
        <end position="308"/>
    </location>
</feature>
<evidence type="ECO:0000256" key="5">
    <source>
        <dbReference type="PROSITE-ProRule" id="PRU00221"/>
    </source>
</evidence>